<organism evidence="1">
    <name type="scientific">marine sediment metagenome</name>
    <dbReference type="NCBI Taxonomy" id="412755"/>
    <lineage>
        <taxon>unclassified sequences</taxon>
        <taxon>metagenomes</taxon>
        <taxon>ecological metagenomes</taxon>
    </lineage>
</organism>
<protein>
    <submittedName>
        <fullName evidence="1">Uncharacterized protein</fullName>
    </submittedName>
</protein>
<comment type="caution">
    <text evidence="1">The sequence shown here is derived from an EMBL/GenBank/DDBJ whole genome shotgun (WGS) entry which is preliminary data.</text>
</comment>
<accession>A0A0F9X482</accession>
<evidence type="ECO:0000313" key="1">
    <source>
        <dbReference type="EMBL" id="KKN86293.1"/>
    </source>
</evidence>
<sequence>MLQPHTSNPPLLNAYQFWQDLMGMKYHFVLIY</sequence>
<dbReference type="AlphaFoldDB" id="A0A0F9X482"/>
<reference evidence="1" key="1">
    <citation type="journal article" date="2015" name="Nature">
        <title>Complex archaea that bridge the gap between prokaryotes and eukaryotes.</title>
        <authorList>
            <person name="Spang A."/>
            <person name="Saw J.H."/>
            <person name="Jorgensen S.L."/>
            <person name="Zaremba-Niedzwiedzka K."/>
            <person name="Martijn J."/>
            <person name="Lind A.E."/>
            <person name="van Eijk R."/>
            <person name="Schleper C."/>
            <person name="Guy L."/>
            <person name="Ettema T.J."/>
        </authorList>
    </citation>
    <scope>NUCLEOTIDE SEQUENCE</scope>
</reference>
<gene>
    <name evidence="1" type="ORF">LCGC14_0269920</name>
</gene>
<name>A0A0F9X482_9ZZZZ</name>
<dbReference type="EMBL" id="LAZR01000149">
    <property type="protein sequence ID" value="KKN86293.1"/>
    <property type="molecule type" value="Genomic_DNA"/>
</dbReference>
<proteinExistence type="predicted"/>